<keyword evidence="3" id="KW-1185">Reference proteome</keyword>
<organism evidence="2 3">
    <name type="scientific">Natronomicrosphaera hydrolytica</name>
    <dbReference type="NCBI Taxonomy" id="3242702"/>
    <lineage>
        <taxon>Bacteria</taxon>
        <taxon>Pseudomonadati</taxon>
        <taxon>Planctomycetota</taxon>
        <taxon>Phycisphaerae</taxon>
        <taxon>Phycisphaerales</taxon>
        <taxon>Phycisphaeraceae</taxon>
        <taxon>Natronomicrosphaera</taxon>
    </lineage>
</organism>
<keyword evidence="1" id="KW-0472">Membrane</keyword>
<evidence type="ECO:0000313" key="3">
    <source>
        <dbReference type="Proteomes" id="UP001575105"/>
    </source>
</evidence>
<sequence length="155" mass="17689">MNWLAYVVDVEAEMYCSRLFALIMYVGVTIGMGCERGCRLEERISDLTPVEQVGDAFAFQTSNAKVIVAVARECGIDLWTLYEEAQTKGHSPLAIAFLLVVGEDDRYVEFLEYSDNPINNEEIQMLATWIEMKYFPGDKWSTFDLRLHDAVTARQ</sequence>
<dbReference type="EMBL" id="JBGUBD010000004">
    <property type="protein sequence ID" value="MFA9478172.1"/>
    <property type="molecule type" value="Genomic_DNA"/>
</dbReference>
<keyword evidence="1" id="KW-0812">Transmembrane</keyword>
<evidence type="ECO:0000256" key="1">
    <source>
        <dbReference type="SAM" id="Phobius"/>
    </source>
</evidence>
<proteinExistence type="predicted"/>
<evidence type="ECO:0000313" key="2">
    <source>
        <dbReference type="EMBL" id="MFA9478172.1"/>
    </source>
</evidence>
<dbReference type="Proteomes" id="UP001575105">
    <property type="component" value="Unassembled WGS sequence"/>
</dbReference>
<gene>
    <name evidence="2" type="ORF">ACERK3_07670</name>
</gene>
<keyword evidence="1" id="KW-1133">Transmembrane helix</keyword>
<feature type="transmembrane region" description="Helical" evidence="1">
    <location>
        <begin position="12"/>
        <end position="34"/>
    </location>
</feature>
<reference evidence="2 3" key="1">
    <citation type="submission" date="2024-08" db="EMBL/GenBank/DDBJ databases">
        <title>Whole-genome sequencing of halo(alkali)philic microorganisms from hypersaline lakes.</title>
        <authorList>
            <person name="Sorokin D.Y."/>
            <person name="Merkel A.Y."/>
            <person name="Messina E."/>
            <person name="Yakimov M."/>
        </authorList>
    </citation>
    <scope>NUCLEOTIDE SEQUENCE [LARGE SCALE GENOMIC DNA]</scope>
    <source>
        <strain evidence="2 3">AB-hyl4</strain>
    </source>
</reference>
<dbReference type="RefSeq" id="WP_425345098.1">
    <property type="nucleotide sequence ID" value="NZ_JBGUBD010000004.1"/>
</dbReference>
<name>A0ABV4U3K0_9BACT</name>
<protein>
    <submittedName>
        <fullName evidence="2">Uncharacterized protein</fullName>
    </submittedName>
</protein>
<comment type="caution">
    <text evidence="2">The sequence shown here is derived from an EMBL/GenBank/DDBJ whole genome shotgun (WGS) entry which is preliminary data.</text>
</comment>
<accession>A0ABV4U3K0</accession>